<dbReference type="Proteomes" id="UP000427716">
    <property type="component" value="Chromosome"/>
</dbReference>
<feature type="short sequence motif" description="HXTX 1" evidence="2">
    <location>
        <begin position="41"/>
        <end position="44"/>
    </location>
</feature>
<gene>
    <name evidence="3" type="primary">thpR</name>
    <name evidence="3" type="ORF">GM160_04455</name>
</gene>
<evidence type="ECO:0000256" key="2">
    <source>
        <dbReference type="HAMAP-Rule" id="MF_01940"/>
    </source>
</evidence>
<comment type="function">
    <text evidence="2">Hydrolyzes RNA 2',3'-cyclic phosphodiester to an RNA 2'-phosphomonoester.</text>
</comment>
<dbReference type="InterPro" id="IPR009097">
    <property type="entry name" value="Cyclic_Pdiesterase"/>
</dbReference>
<evidence type="ECO:0000313" key="4">
    <source>
        <dbReference type="Proteomes" id="UP000427716"/>
    </source>
</evidence>
<dbReference type="EC" id="3.1.4.58" evidence="2"/>
<dbReference type="SUPFAM" id="SSF55144">
    <property type="entry name" value="LigT-like"/>
    <property type="match status" value="1"/>
</dbReference>
<accession>A0A6I6D4C4</accession>
<sequence>MTAQRRVFLALWPDDATRAALHHIARGLDVGGRPVPRAHLHLTLAFPGTIPARQADCLAERLSSLPAESTPILLDRLGYFAGPRVAWLGPSRVPPALARLAAEARGLCLACGVETDDRPFVPHVTLRRVARAPGGATIDPPIHWFADTVALVESGRDGHPGRYGLLARSR</sequence>
<keyword evidence="4" id="KW-1185">Reference proteome</keyword>
<protein>
    <recommendedName>
        <fullName evidence="2">RNA 2',3'-cyclic phosphodiesterase</fullName>
        <shortName evidence="2">RNA 2',3'-CPDase</shortName>
        <ecNumber evidence="2">3.1.4.58</ecNumber>
    </recommendedName>
</protein>
<keyword evidence="1 2" id="KW-0378">Hydrolase</keyword>
<feature type="short sequence motif" description="HXTX 2" evidence="2">
    <location>
        <begin position="123"/>
        <end position="126"/>
    </location>
</feature>
<dbReference type="KEGG" id="ghl:GM160_04455"/>
<dbReference type="RefSeq" id="WP_156573498.1">
    <property type="nucleotide sequence ID" value="NZ_CP046415.1"/>
</dbReference>
<dbReference type="PANTHER" id="PTHR35561">
    <property type="entry name" value="RNA 2',3'-CYCLIC PHOSPHODIESTERASE"/>
    <property type="match status" value="1"/>
</dbReference>
<dbReference type="NCBIfam" id="TIGR02258">
    <property type="entry name" value="2_5_ligase"/>
    <property type="match status" value="1"/>
</dbReference>
<evidence type="ECO:0000313" key="3">
    <source>
        <dbReference type="EMBL" id="QGT78211.1"/>
    </source>
</evidence>
<dbReference type="Pfam" id="PF13563">
    <property type="entry name" value="2_5_RNA_ligase2"/>
    <property type="match status" value="1"/>
</dbReference>
<feature type="active site" description="Proton acceptor" evidence="2">
    <location>
        <position position="123"/>
    </location>
</feature>
<evidence type="ECO:0000256" key="1">
    <source>
        <dbReference type="ARBA" id="ARBA00022801"/>
    </source>
</evidence>
<feature type="active site" description="Proton donor" evidence="2">
    <location>
        <position position="41"/>
    </location>
</feature>
<comment type="similarity">
    <text evidence="2">Belongs to the 2H phosphoesterase superfamily. ThpR family.</text>
</comment>
<organism evidence="3 4">
    <name type="scientific">Guyparkeria halophila</name>
    <dbReference type="NCBI Taxonomy" id="47960"/>
    <lineage>
        <taxon>Bacteria</taxon>
        <taxon>Pseudomonadati</taxon>
        <taxon>Pseudomonadota</taxon>
        <taxon>Gammaproteobacteria</taxon>
        <taxon>Chromatiales</taxon>
        <taxon>Thioalkalibacteraceae</taxon>
        <taxon>Guyparkeria</taxon>
    </lineage>
</organism>
<reference evidence="3 4" key="1">
    <citation type="submission" date="2019-11" db="EMBL/GenBank/DDBJ databases">
        <authorList>
            <person name="Zhang J."/>
            <person name="Sun C."/>
        </authorList>
    </citation>
    <scope>NUCLEOTIDE SEQUENCE [LARGE SCALE GENOMIC DNA]</scope>
    <source>
        <strain evidence="4">sp2</strain>
    </source>
</reference>
<proteinExistence type="inferred from homology"/>
<comment type="catalytic activity">
    <reaction evidence="2">
        <text>a 3'-end 2',3'-cyclophospho-ribonucleotide-RNA + H2O = a 3'-end 2'-phospho-ribonucleotide-RNA + H(+)</text>
        <dbReference type="Rhea" id="RHEA:11828"/>
        <dbReference type="Rhea" id="RHEA-COMP:10464"/>
        <dbReference type="Rhea" id="RHEA-COMP:17353"/>
        <dbReference type="ChEBI" id="CHEBI:15377"/>
        <dbReference type="ChEBI" id="CHEBI:15378"/>
        <dbReference type="ChEBI" id="CHEBI:83064"/>
        <dbReference type="ChEBI" id="CHEBI:173113"/>
        <dbReference type="EC" id="3.1.4.58"/>
    </reaction>
</comment>
<dbReference type="GO" id="GO:0004113">
    <property type="term" value="F:2',3'-cyclic-nucleotide 3'-phosphodiesterase activity"/>
    <property type="evidence" value="ECO:0007669"/>
    <property type="project" value="InterPro"/>
</dbReference>
<dbReference type="AlphaFoldDB" id="A0A6I6D4C4"/>
<dbReference type="InterPro" id="IPR004175">
    <property type="entry name" value="RNA_CPDase"/>
</dbReference>
<dbReference type="EMBL" id="CP046415">
    <property type="protein sequence ID" value="QGT78211.1"/>
    <property type="molecule type" value="Genomic_DNA"/>
</dbReference>
<name>A0A6I6D4C4_9GAMM</name>
<dbReference type="HAMAP" id="MF_01940">
    <property type="entry name" value="RNA_CPDase"/>
    <property type="match status" value="1"/>
</dbReference>
<dbReference type="GO" id="GO:0008664">
    <property type="term" value="F:RNA 2',3'-cyclic 3'-phosphodiesterase activity"/>
    <property type="evidence" value="ECO:0007669"/>
    <property type="project" value="UniProtKB-EC"/>
</dbReference>
<dbReference type="PANTHER" id="PTHR35561:SF1">
    <property type="entry name" value="RNA 2',3'-CYCLIC PHOSPHODIESTERASE"/>
    <property type="match status" value="1"/>
</dbReference>
<dbReference type="Gene3D" id="3.90.1140.10">
    <property type="entry name" value="Cyclic phosphodiesterase"/>
    <property type="match status" value="1"/>
</dbReference>